<dbReference type="STRING" id="128403.WA1_37530"/>
<dbReference type="AlphaFoldDB" id="A0A139X028"/>
<name>A0A139X028_9CYAN</name>
<comment type="caution">
    <text evidence="1">The sequence shown here is derived from an EMBL/GenBank/DDBJ whole genome shotgun (WGS) entry which is preliminary data.</text>
</comment>
<evidence type="ECO:0000313" key="1">
    <source>
        <dbReference type="EMBL" id="KYC38059.1"/>
    </source>
</evidence>
<accession>A0A139X028</accession>
<reference evidence="1 2" key="1">
    <citation type="journal article" date="2013" name="Genome Biol. Evol.">
        <title>Genomes of Stigonematalean cyanobacteria (subsection V) and the evolution of oxygenic photosynthesis from prokaryotes to plastids.</title>
        <authorList>
            <person name="Dagan T."/>
            <person name="Roettger M."/>
            <person name="Stucken K."/>
            <person name="Landan G."/>
            <person name="Koch R."/>
            <person name="Major P."/>
            <person name="Gould S.B."/>
            <person name="Goremykin V.V."/>
            <person name="Rippka R."/>
            <person name="Tandeau de Marsac N."/>
            <person name="Gugger M."/>
            <person name="Lockhart P.J."/>
            <person name="Allen J.F."/>
            <person name="Brune I."/>
            <person name="Maus I."/>
            <person name="Puhler A."/>
            <person name="Martin W.F."/>
        </authorList>
    </citation>
    <scope>NUCLEOTIDE SEQUENCE [LARGE SCALE GENOMIC DNA]</scope>
    <source>
        <strain evidence="1 2">PCC 7110</strain>
    </source>
</reference>
<proteinExistence type="predicted"/>
<dbReference type="RefSeq" id="WP_017749325.1">
    <property type="nucleotide sequence ID" value="NZ_KQ976354.1"/>
</dbReference>
<evidence type="ECO:0000313" key="2">
    <source>
        <dbReference type="Proteomes" id="UP000076925"/>
    </source>
</evidence>
<dbReference type="OrthoDB" id="427149at2"/>
<gene>
    <name evidence="1" type="ORF">WA1_37530</name>
</gene>
<dbReference type="Proteomes" id="UP000076925">
    <property type="component" value="Unassembled WGS sequence"/>
</dbReference>
<organism evidence="1 2">
    <name type="scientific">Scytonema hofmannii PCC 7110</name>
    <dbReference type="NCBI Taxonomy" id="128403"/>
    <lineage>
        <taxon>Bacteria</taxon>
        <taxon>Bacillati</taxon>
        <taxon>Cyanobacteriota</taxon>
        <taxon>Cyanophyceae</taxon>
        <taxon>Nostocales</taxon>
        <taxon>Scytonemataceae</taxon>
        <taxon>Scytonema</taxon>
    </lineage>
</organism>
<protein>
    <recommendedName>
        <fullName evidence="3">Bacteriocin</fullName>
    </recommendedName>
</protein>
<dbReference type="EMBL" id="ANNX02000042">
    <property type="protein sequence ID" value="KYC38059.1"/>
    <property type="molecule type" value="Genomic_DNA"/>
</dbReference>
<sequence length="86" mass="9000">MASIEINNLRPVGYDLFHDSESFINELSDREMWGLEGGILGALGGTLAGLGLQSLISGNSGFNVTGADSFNNLIDLGNLFGGRPKG</sequence>
<evidence type="ECO:0008006" key="3">
    <source>
        <dbReference type="Google" id="ProtNLM"/>
    </source>
</evidence>
<keyword evidence="2" id="KW-1185">Reference proteome</keyword>